<evidence type="ECO:0000259" key="1">
    <source>
        <dbReference type="Pfam" id="PF09524"/>
    </source>
</evidence>
<dbReference type="EMBL" id="QWEI01000002">
    <property type="protein sequence ID" value="RHW38728.1"/>
    <property type="molecule type" value="Genomic_DNA"/>
</dbReference>
<name>A0A396SBI0_9BACL</name>
<dbReference type="NCBIfam" id="TIGR02220">
    <property type="entry name" value="phg_TIGR02220"/>
    <property type="match status" value="1"/>
</dbReference>
<proteinExistence type="predicted"/>
<dbReference type="AlphaFoldDB" id="A0A396SBI0"/>
<evidence type="ECO:0000313" key="3">
    <source>
        <dbReference type="Proteomes" id="UP000265692"/>
    </source>
</evidence>
<dbReference type="Proteomes" id="UP000265692">
    <property type="component" value="Unassembled WGS sequence"/>
</dbReference>
<evidence type="ECO:0000313" key="2">
    <source>
        <dbReference type="EMBL" id="RHW38728.1"/>
    </source>
</evidence>
<reference evidence="2 3" key="1">
    <citation type="submission" date="2018-08" db="EMBL/GenBank/DDBJ databases">
        <title>Lysinibacillus sp. YLB-03 draft genome sequence.</title>
        <authorList>
            <person name="Yu L."/>
        </authorList>
    </citation>
    <scope>NUCLEOTIDE SEQUENCE [LARGE SCALE GENOMIC DNA]</scope>
    <source>
        <strain evidence="2 3">YLB-03</strain>
    </source>
</reference>
<accession>A0A396SBI0</accession>
<gene>
    <name evidence="2" type="ORF">D1B33_07600</name>
</gene>
<dbReference type="InterPro" id="IPR011741">
    <property type="entry name" value="Phg_2220_C"/>
</dbReference>
<protein>
    <recommendedName>
        <fullName evidence="1">Phage conserved hypothetical protein C-terminal domain-containing protein</fullName>
    </recommendedName>
</protein>
<sequence>MDIDIDKEKDNIPFKKVIDYLNEKADKNFKSTTVNNRKVIKARFNEGFTFDDFKLVIDYCCKEWKGVTFNNGKLGDEYLQPSTLFNNKFDERLNKAKLDISKNQIQQVETKSPNYVNNMSERDLLNMGE</sequence>
<organism evidence="2 3">
    <name type="scientific">Ureibacillus yapensis</name>
    <dbReference type="NCBI Taxonomy" id="2304605"/>
    <lineage>
        <taxon>Bacteria</taxon>
        <taxon>Bacillati</taxon>
        <taxon>Bacillota</taxon>
        <taxon>Bacilli</taxon>
        <taxon>Bacillales</taxon>
        <taxon>Caryophanaceae</taxon>
        <taxon>Ureibacillus</taxon>
    </lineage>
</organism>
<feature type="domain" description="Phage conserved hypothetical protein C-terminal" evidence="1">
    <location>
        <begin position="17"/>
        <end position="93"/>
    </location>
</feature>
<dbReference type="Pfam" id="PF09524">
    <property type="entry name" value="Phg_2220_C"/>
    <property type="match status" value="1"/>
</dbReference>
<keyword evidence="3" id="KW-1185">Reference proteome</keyword>
<comment type="caution">
    <text evidence="2">The sequence shown here is derived from an EMBL/GenBank/DDBJ whole genome shotgun (WGS) entry which is preliminary data.</text>
</comment>